<protein>
    <submittedName>
        <fullName evidence="5">YALI0E31691p</fullName>
    </submittedName>
</protein>
<organism evidence="5">
    <name type="scientific">Tupanvirus deep ocean</name>
    <dbReference type="NCBI Taxonomy" id="2126984"/>
    <lineage>
        <taxon>Viruses</taxon>
        <taxon>Varidnaviria</taxon>
        <taxon>Bamfordvirae</taxon>
        <taxon>Nucleocytoviricota</taxon>
        <taxon>Megaviricetes</taxon>
        <taxon>Imitervirales</taxon>
        <taxon>Mimiviridae</taxon>
        <taxon>Megamimivirinae</taxon>
        <taxon>Tupanvirus</taxon>
        <taxon>Tupanvirus altamarinense</taxon>
    </lineage>
</organism>
<dbReference type="RefSeq" id="YP_010780625.1">
    <property type="nucleotide sequence ID" value="NC_075038.1"/>
</dbReference>
<dbReference type="Pfam" id="PF01873">
    <property type="entry name" value="eIF-5_eIF-2B"/>
    <property type="match status" value="1"/>
</dbReference>
<evidence type="ECO:0000313" key="5">
    <source>
        <dbReference type="EMBL" id="QKU34012.1"/>
    </source>
</evidence>
<dbReference type="InterPro" id="IPR002735">
    <property type="entry name" value="Transl_init_fac_IF2/IF5_dom"/>
</dbReference>
<evidence type="ECO:0000256" key="2">
    <source>
        <dbReference type="ARBA" id="ARBA00022540"/>
    </source>
</evidence>
<dbReference type="InterPro" id="IPR016189">
    <property type="entry name" value="Transl_init_fac_IF2/IF5_N"/>
</dbReference>
<comment type="similarity">
    <text evidence="1">Belongs to the eIF-2-beta/eIF-5 family.</text>
</comment>
<dbReference type="GeneID" id="80517316"/>
<accession>A0A6N1NTW8</accession>
<dbReference type="SMART" id="SM00653">
    <property type="entry name" value="eIF2B_5"/>
    <property type="match status" value="1"/>
</dbReference>
<dbReference type="GO" id="GO:0003729">
    <property type="term" value="F:mRNA binding"/>
    <property type="evidence" value="ECO:0007669"/>
    <property type="project" value="TreeGrafter"/>
</dbReference>
<dbReference type="KEGG" id="vg:80517316"/>
<feature type="domain" description="Translation initiation factor IF2/IF5" evidence="4">
    <location>
        <begin position="25"/>
        <end position="133"/>
    </location>
</feature>
<dbReference type="InterPro" id="IPR045196">
    <property type="entry name" value="IF2/IF5"/>
</dbReference>
<reference evidence="5" key="1">
    <citation type="submission" date="2017-06" db="EMBL/GenBank/DDBJ databases">
        <authorList>
            <person name="Assis F.L."/>
            <person name="Abrahao J.S."/>
            <person name="Silva L."/>
            <person name="Khalil J.B."/>
            <person name="Rodrigues R."/>
            <person name="Silva L.S."/>
            <person name="Boratto P."/>
            <person name="Andrade M."/>
            <person name="Kroon E.G."/>
            <person name="Ribeiro B."/>
            <person name="Bergier I."/>
            <person name="Seligmann H."/>
            <person name="Ghigo E."/>
            <person name="Colson P."/>
            <person name="Levasseur A."/>
            <person name="Raoult D."/>
            <person name="Scola B.L."/>
        </authorList>
    </citation>
    <scope>NUCLEOTIDE SEQUENCE</scope>
    <source>
        <strain evidence="5">Deep ocean</strain>
    </source>
</reference>
<dbReference type="GO" id="GO:0031369">
    <property type="term" value="F:translation initiation factor binding"/>
    <property type="evidence" value="ECO:0007669"/>
    <property type="project" value="TreeGrafter"/>
</dbReference>
<dbReference type="PANTHER" id="PTHR23001">
    <property type="entry name" value="EUKARYOTIC TRANSLATION INITIATION FACTOR"/>
    <property type="match status" value="1"/>
</dbReference>
<keyword evidence="2" id="KW-0396">Initiation factor</keyword>
<name>A0A6N1NTW8_9VIRU</name>
<sequence length="139" mass="16102">MSGYPYSYDELLYRLHTSKTAEDVYKKINLPPIKVTRKNRLSVIVNFETYSEKLNRSKDHISDYFKVETGACNSINNQNQLLIHGILNETKCESIMRNYIKEYVMCKQCKGINSSMRKEGGLTYLECHQCLAKTSMGKL</sequence>
<proteinExistence type="inferred from homology"/>
<dbReference type="InterPro" id="IPR016190">
    <property type="entry name" value="Transl_init_fac_IF2/IF5_Zn-bd"/>
</dbReference>
<dbReference type="Gene3D" id="3.30.30.170">
    <property type="match status" value="1"/>
</dbReference>
<dbReference type="EMBL" id="MF405918">
    <property type="protein sequence ID" value="QKU34012.1"/>
    <property type="molecule type" value="Genomic_DNA"/>
</dbReference>
<reference evidence="5" key="2">
    <citation type="journal article" date="2018" name="Nat. Commun.">
        <title>Tailed giant Tupanvirus possesses the most complete translational apparatus of the known virosphere.</title>
        <authorList>
            <person name="Abrahao J."/>
            <person name="Silva L."/>
            <person name="Silva L.S."/>
            <person name="Khalil J.Y.B."/>
            <person name="Rodrigues R."/>
            <person name="Arantes T."/>
            <person name="Assis F."/>
            <person name="Boratto P."/>
            <person name="Andrade M."/>
            <person name="Kroon E.G."/>
            <person name="Ribeiro B."/>
            <person name="Bergier I."/>
            <person name="Seligmann H."/>
            <person name="Ghigo E."/>
            <person name="Colson P."/>
            <person name="Levasseur A."/>
            <person name="Kroemer G."/>
            <person name="Raoult D."/>
            <person name="La Scola B."/>
        </authorList>
    </citation>
    <scope>NUCLEOTIDE SEQUENCE [LARGE SCALE GENOMIC DNA]</scope>
    <source>
        <strain evidence="5">Deep ocean</strain>
    </source>
</reference>
<dbReference type="SUPFAM" id="SSF100966">
    <property type="entry name" value="Translation initiation factor 2 beta, aIF2beta, N-terminal domain"/>
    <property type="match status" value="1"/>
</dbReference>
<keyword evidence="3" id="KW-0648">Protein biosynthesis</keyword>
<evidence type="ECO:0000259" key="4">
    <source>
        <dbReference type="SMART" id="SM00653"/>
    </source>
</evidence>
<evidence type="ECO:0000256" key="3">
    <source>
        <dbReference type="ARBA" id="ARBA00022917"/>
    </source>
</evidence>
<evidence type="ECO:0000256" key="1">
    <source>
        <dbReference type="ARBA" id="ARBA00010397"/>
    </source>
</evidence>
<dbReference type="PANTHER" id="PTHR23001:SF3">
    <property type="entry name" value="EUKARYOTIC TRANSLATION INITIATION FACTOR 2 SUBUNIT 2"/>
    <property type="match status" value="1"/>
</dbReference>
<dbReference type="SUPFAM" id="SSF75689">
    <property type="entry name" value="Zinc-binding domain of translation initiation factor 2 beta"/>
    <property type="match status" value="1"/>
</dbReference>